<feature type="domain" description="Response regulatory" evidence="2">
    <location>
        <begin position="3"/>
        <end position="119"/>
    </location>
</feature>
<organism evidence="3 4">
    <name type="scientific">endosymbiont of Galathealinum brachiosum</name>
    <dbReference type="NCBI Taxonomy" id="2200906"/>
    <lineage>
        <taxon>Bacteria</taxon>
        <taxon>Pseudomonadati</taxon>
        <taxon>Pseudomonadota</taxon>
        <taxon>Gammaproteobacteria</taxon>
        <taxon>sulfur-oxidizing symbionts</taxon>
    </lineage>
</organism>
<evidence type="ECO:0000313" key="4">
    <source>
        <dbReference type="Proteomes" id="UP000254266"/>
    </source>
</evidence>
<feature type="modified residue" description="4-aspartylphosphate" evidence="1">
    <location>
        <position position="52"/>
    </location>
</feature>
<gene>
    <name evidence="3" type="ORF">DIZ80_08580</name>
</gene>
<evidence type="ECO:0000259" key="2">
    <source>
        <dbReference type="PROSITE" id="PS50110"/>
    </source>
</evidence>
<dbReference type="AlphaFoldDB" id="A0A370DBU1"/>
<dbReference type="PANTHER" id="PTHR43228:SF1">
    <property type="entry name" value="TWO-COMPONENT RESPONSE REGULATOR ARR22"/>
    <property type="match status" value="1"/>
</dbReference>
<name>A0A370DBU1_9GAMM</name>
<dbReference type="InterPro" id="IPR052048">
    <property type="entry name" value="ST_Response_Regulator"/>
</dbReference>
<dbReference type="Gene3D" id="3.40.50.2300">
    <property type="match status" value="1"/>
</dbReference>
<dbReference type="Proteomes" id="UP000254266">
    <property type="component" value="Unassembled WGS sequence"/>
</dbReference>
<dbReference type="InterPro" id="IPR011006">
    <property type="entry name" value="CheY-like_superfamily"/>
</dbReference>
<protein>
    <recommendedName>
        <fullName evidence="2">Response regulatory domain-containing protein</fullName>
    </recommendedName>
</protein>
<evidence type="ECO:0000256" key="1">
    <source>
        <dbReference type="PROSITE-ProRule" id="PRU00169"/>
    </source>
</evidence>
<dbReference type="InterPro" id="IPR001789">
    <property type="entry name" value="Sig_transdc_resp-reg_receiver"/>
</dbReference>
<evidence type="ECO:0000313" key="3">
    <source>
        <dbReference type="EMBL" id="RDH82343.1"/>
    </source>
</evidence>
<dbReference type="PROSITE" id="PS50110">
    <property type="entry name" value="RESPONSE_REGULATORY"/>
    <property type="match status" value="1"/>
</dbReference>
<sequence>MASLLIVDDNELNRDLIKRRLSRDGHEIDLAEDGQTAINLLKTKVYDLVFLDIEMPVMNGIETLRHIKHDPQTKNNIIVMLTAHNDIELVKRCLQLGAVDYLTKPFDMSLVKKCIANLSP</sequence>
<dbReference type="SUPFAM" id="SSF52172">
    <property type="entry name" value="CheY-like"/>
    <property type="match status" value="1"/>
</dbReference>
<dbReference type="EMBL" id="QFXC01000011">
    <property type="protein sequence ID" value="RDH82343.1"/>
    <property type="molecule type" value="Genomic_DNA"/>
</dbReference>
<dbReference type="CDD" id="cd17546">
    <property type="entry name" value="REC_hyHK_CKI1_RcsC-like"/>
    <property type="match status" value="1"/>
</dbReference>
<keyword evidence="4" id="KW-1185">Reference proteome</keyword>
<dbReference type="SMART" id="SM00448">
    <property type="entry name" value="REC"/>
    <property type="match status" value="1"/>
</dbReference>
<accession>A0A370DBU1</accession>
<proteinExistence type="predicted"/>
<comment type="caution">
    <text evidence="3">The sequence shown here is derived from an EMBL/GenBank/DDBJ whole genome shotgun (WGS) entry which is preliminary data.</text>
</comment>
<keyword evidence="1" id="KW-0597">Phosphoprotein</keyword>
<dbReference type="GO" id="GO:0000160">
    <property type="term" value="P:phosphorelay signal transduction system"/>
    <property type="evidence" value="ECO:0007669"/>
    <property type="project" value="InterPro"/>
</dbReference>
<dbReference type="Pfam" id="PF00072">
    <property type="entry name" value="Response_reg"/>
    <property type="match status" value="1"/>
</dbReference>
<reference evidence="3 4" key="1">
    <citation type="journal article" date="2018" name="ISME J.">
        <title>Endosymbiont genomes yield clues of tubeworm success.</title>
        <authorList>
            <person name="Li Y."/>
            <person name="Liles M.R."/>
            <person name="Halanych K.M."/>
        </authorList>
    </citation>
    <scope>NUCLEOTIDE SEQUENCE [LARGE SCALE GENOMIC DNA]</scope>
    <source>
        <strain evidence="3">A1464</strain>
    </source>
</reference>
<dbReference type="PANTHER" id="PTHR43228">
    <property type="entry name" value="TWO-COMPONENT RESPONSE REGULATOR"/>
    <property type="match status" value="1"/>
</dbReference>